<dbReference type="SMART" id="SM00674">
    <property type="entry name" value="CENPB"/>
    <property type="match status" value="2"/>
</dbReference>
<evidence type="ECO:0000259" key="2">
    <source>
        <dbReference type="PROSITE" id="PS51253"/>
    </source>
</evidence>
<evidence type="ECO:0000313" key="4">
    <source>
        <dbReference type="RefSeq" id="XP_022325297.1"/>
    </source>
</evidence>
<dbReference type="InterPro" id="IPR010921">
    <property type="entry name" value="Trp_repressor/repl_initiator"/>
</dbReference>
<reference evidence="3" key="1">
    <citation type="submission" date="2024-06" db="UniProtKB">
        <authorList>
            <consortium name="RefSeq"/>
        </authorList>
    </citation>
    <scope>NUCLEOTIDE SEQUENCE [LARGE SCALE GENOMIC DNA]</scope>
</reference>
<dbReference type="RefSeq" id="XP_022325297.1">
    <property type="nucleotide sequence ID" value="XM_022469589.1"/>
</dbReference>
<accession>A0A8B8DB35</accession>
<protein>
    <submittedName>
        <fullName evidence="4">Uncharacterized protein LOC111125607 isoform X1</fullName>
    </submittedName>
</protein>
<dbReference type="SUPFAM" id="SSF46689">
    <property type="entry name" value="Homeodomain-like"/>
    <property type="match status" value="3"/>
</dbReference>
<dbReference type="SUPFAM" id="SSF48295">
    <property type="entry name" value="TrpR-like"/>
    <property type="match status" value="1"/>
</dbReference>
<keyword evidence="1" id="KW-0238">DNA-binding</keyword>
<dbReference type="OrthoDB" id="6160402at2759"/>
<dbReference type="PROSITE" id="PS51253">
    <property type="entry name" value="HTH_CENPB"/>
    <property type="match status" value="2"/>
</dbReference>
<dbReference type="Pfam" id="PF03221">
    <property type="entry name" value="HTH_Tnp_Tc5"/>
    <property type="match status" value="2"/>
</dbReference>
<dbReference type="AlphaFoldDB" id="A0A8B8DB35"/>
<dbReference type="KEGG" id="cvn:111125607"/>
<reference evidence="4" key="2">
    <citation type="submission" date="2025-08" db="UniProtKB">
        <authorList>
            <consortium name="RefSeq"/>
        </authorList>
    </citation>
    <scope>IDENTIFICATION</scope>
    <source>
        <tissue evidence="4">Whole sample</tissue>
    </source>
</reference>
<dbReference type="GeneID" id="111125607"/>
<dbReference type="InterPro" id="IPR009057">
    <property type="entry name" value="Homeodomain-like_sf"/>
</dbReference>
<dbReference type="Proteomes" id="UP000694844">
    <property type="component" value="Chromosome 1"/>
</dbReference>
<feature type="domain" description="HTH CENPB-type" evidence="2">
    <location>
        <begin position="602"/>
        <end position="673"/>
    </location>
</feature>
<dbReference type="Gene3D" id="1.10.10.60">
    <property type="entry name" value="Homeodomain-like"/>
    <property type="match status" value="4"/>
</dbReference>
<dbReference type="Pfam" id="PF09607">
    <property type="entry name" value="BrkDBD"/>
    <property type="match status" value="2"/>
</dbReference>
<dbReference type="GO" id="GO:0043565">
    <property type="term" value="F:sequence-specific DNA binding"/>
    <property type="evidence" value="ECO:0007669"/>
    <property type="project" value="InterPro"/>
</dbReference>
<keyword evidence="3" id="KW-1185">Reference proteome</keyword>
<name>A0A8B8DB35_CRAVI</name>
<evidence type="ECO:0000256" key="1">
    <source>
        <dbReference type="ARBA" id="ARBA00023125"/>
    </source>
</evidence>
<dbReference type="PANTHER" id="PTHR33215:SF13">
    <property type="entry name" value="PROTEIN DISTAL ANTENNA"/>
    <property type="match status" value="1"/>
</dbReference>
<sequence>MAAQSNELFTPAETYHSFKNKCIICGFVFVHTFTDSNGKEITKKYFDNKLKLTEKRKNTIINALGIFIESESDSGICTKCFRNVGRIEDMYQKAYKLKCTLRQSADGLKNTSISERPPSMASWEKTKCTMETLMPARCEYFCISLDLVKGNTIVSGSELGKQFALEDLCKAVGVNIFAAFLNFCKGKIRRGQKVVNKIPSDVKATTVIPIAKATTGTPVPEATAVTPIVQATADTLITHATPITPITEPTTVTQIANPISGAPISQATTVTPNATDVEFIFPVKLTPASIHHFEANSQLQSVESFEESLLSSSVENTLEKRPTSDDVTSNNCSLQLEGNADSDDKQFTAVVKLEAESEVNTTGHNTQVLNDYGIKAYTAYKNGCEVGLTFGTKMPPVASRRSYTIGFKLEVVTYAEENGGNMAAQRKYGISEKVVRGWRKQKDILGQMKKTKKALRSGNKPRWPELEDRLESFVLEKRAEGIALSAEQILLKAVEIAKTLNIQDFTGNPTWCFRFRKRKNLCLRKSYENGCQVGLAFGAKMPPAASRRSYTAGFKLEVVTYAEENGGNMAAQRKYGISEKVVRGWRKQKDILGQMKKTKKALRGSGNKPRWPELEDRLESFVLEKRAEGIALSAEQIRQKAVEMAMTLDIQDFTGNPTWCFRFMERKNLKKYPAKIQ</sequence>
<feature type="domain" description="HTH CENPB-type" evidence="2">
    <location>
        <begin position="454"/>
        <end position="525"/>
    </location>
</feature>
<gene>
    <name evidence="4" type="primary">LOC111125607</name>
</gene>
<dbReference type="InterPro" id="IPR051839">
    <property type="entry name" value="RD_transcriptional_regulator"/>
</dbReference>
<dbReference type="InterPro" id="IPR018586">
    <property type="entry name" value="Brinker_DNA-bd"/>
</dbReference>
<organism evidence="3 4">
    <name type="scientific">Crassostrea virginica</name>
    <name type="common">Eastern oyster</name>
    <dbReference type="NCBI Taxonomy" id="6565"/>
    <lineage>
        <taxon>Eukaryota</taxon>
        <taxon>Metazoa</taxon>
        <taxon>Spiralia</taxon>
        <taxon>Lophotrochozoa</taxon>
        <taxon>Mollusca</taxon>
        <taxon>Bivalvia</taxon>
        <taxon>Autobranchia</taxon>
        <taxon>Pteriomorphia</taxon>
        <taxon>Ostreida</taxon>
        <taxon>Ostreoidea</taxon>
        <taxon>Ostreidae</taxon>
        <taxon>Crassostrea</taxon>
    </lineage>
</organism>
<dbReference type="PANTHER" id="PTHR33215">
    <property type="entry name" value="PROTEIN DISTAL ANTENNA"/>
    <property type="match status" value="1"/>
</dbReference>
<dbReference type="InterPro" id="IPR006600">
    <property type="entry name" value="HTH_CenpB_DNA-bd_dom"/>
</dbReference>
<evidence type="ECO:0000313" key="3">
    <source>
        <dbReference type="Proteomes" id="UP000694844"/>
    </source>
</evidence>
<proteinExistence type="predicted"/>